<sequence length="237" mass="26035">MTTIPRLPPELDSVLRHGGFSCGADAYDTKDTGIIHYHNDRVLLGMCHGKGVYRIGLHSPLHPERGLIAVPNPPIEDSGDDEEFTEGIHLHERRILFGQDGYGVAGLFAVSVKFGIQGKVSARVYTVRDDEWRIYVTVATQLPDVASVYDVVMVQGRIFIAGGTPSTVLVLDVMSSSFYTIPLPDGVICGDQNHDVMFGRAGDDSGVYIAEMKEPLLQLRIWLHKVGTSTGWTLVDR</sequence>
<protein>
    <recommendedName>
        <fullName evidence="1">F-box protein AT5G49610-like beta-propeller domain-containing protein</fullName>
    </recommendedName>
</protein>
<proteinExistence type="predicted"/>
<dbReference type="EnsemblPlants" id="LPERR02G10720.1">
    <property type="protein sequence ID" value="LPERR02G10720.1"/>
    <property type="gene ID" value="LPERR02G10720"/>
</dbReference>
<name>A0A0D9VEZ0_9ORYZ</name>
<reference evidence="2 3" key="1">
    <citation type="submission" date="2012-08" db="EMBL/GenBank/DDBJ databases">
        <title>Oryza genome evolution.</title>
        <authorList>
            <person name="Wing R.A."/>
        </authorList>
    </citation>
    <scope>NUCLEOTIDE SEQUENCE</scope>
</reference>
<dbReference type="Pfam" id="PF23635">
    <property type="entry name" value="Beta-prop_AT5G49610-like"/>
    <property type="match status" value="1"/>
</dbReference>
<reference evidence="3" key="2">
    <citation type="submission" date="2013-12" db="EMBL/GenBank/DDBJ databases">
        <authorList>
            <person name="Yu Y."/>
            <person name="Lee S."/>
            <person name="de Baynast K."/>
            <person name="Wissotski M."/>
            <person name="Liu L."/>
            <person name="Talag J."/>
            <person name="Goicoechea J."/>
            <person name="Angelova A."/>
            <person name="Jetty R."/>
            <person name="Kudrna D."/>
            <person name="Golser W."/>
            <person name="Rivera L."/>
            <person name="Zhang J."/>
            <person name="Wing R."/>
        </authorList>
    </citation>
    <scope>NUCLEOTIDE SEQUENCE</scope>
</reference>
<dbReference type="Proteomes" id="UP000032180">
    <property type="component" value="Chromosome 2"/>
</dbReference>
<organism evidence="2 3">
    <name type="scientific">Leersia perrieri</name>
    <dbReference type="NCBI Taxonomy" id="77586"/>
    <lineage>
        <taxon>Eukaryota</taxon>
        <taxon>Viridiplantae</taxon>
        <taxon>Streptophyta</taxon>
        <taxon>Embryophyta</taxon>
        <taxon>Tracheophyta</taxon>
        <taxon>Spermatophyta</taxon>
        <taxon>Magnoliopsida</taxon>
        <taxon>Liliopsida</taxon>
        <taxon>Poales</taxon>
        <taxon>Poaceae</taxon>
        <taxon>BOP clade</taxon>
        <taxon>Oryzoideae</taxon>
        <taxon>Oryzeae</taxon>
        <taxon>Oryzinae</taxon>
        <taxon>Leersia</taxon>
    </lineage>
</organism>
<keyword evidence="3" id="KW-1185">Reference proteome</keyword>
<dbReference type="InterPro" id="IPR056594">
    <property type="entry name" value="AT5G49610-like_b-prop"/>
</dbReference>
<feature type="domain" description="F-box protein AT5G49610-like beta-propeller" evidence="1">
    <location>
        <begin position="34"/>
        <end position="236"/>
    </location>
</feature>
<evidence type="ECO:0000313" key="2">
    <source>
        <dbReference type="EnsemblPlants" id="LPERR02G10720.1"/>
    </source>
</evidence>
<evidence type="ECO:0000313" key="3">
    <source>
        <dbReference type="Proteomes" id="UP000032180"/>
    </source>
</evidence>
<dbReference type="AlphaFoldDB" id="A0A0D9VEZ0"/>
<accession>A0A0D9VEZ0</accession>
<dbReference type="HOGENOM" id="CLU_1172159_0_0_1"/>
<reference evidence="2" key="3">
    <citation type="submission" date="2015-04" db="UniProtKB">
        <authorList>
            <consortium name="EnsemblPlants"/>
        </authorList>
    </citation>
    <scope>IDENTIFICATION</scope>
</reference>
<dbReference type="Gramene" id="LPERR02G10720.1">
    <property type="protein sequence ID" value="LPERR02G10720.1"/>
    <property type="gene ID" value="LPERR02G10720"/>
</dbReference>
<evidence type="ECO:0000259" key="1">
    <source>
        <dbReference type="Pfam" id="PF23635"/>
    </source>
</evidence>